<proteinExistence type="predicted"/>
<reference evidence="4" key="2">
    <citation type="submission" date="2017-03" db="EMBL/GenBank/DDBJ databases">
        <title>Bacillus sp. V-88(T) DSM27956, whole genome shotgun sequencing project.</title>
        <authorList>
            <person name="Dastager S.G."/>
            <person name="Neurgaonkar P.S."/>
            <person name="Dharne M.S."/>
        </authorList>
    </citation>
    <scope>NUCLEOTIDE SEQUENCE [LARGE SCALE GENOMIC DNA]</scope>
    <source>
        <strain evidence="4">DSM 25145</strain>
    </source>
</reference>
<evidence type="ECO:0000313" key="4">
    <source>
        <dbReference type="Proteomes" id="UP000215545"/>
    </source>
</evidence>
<dbReference type="EMBL" id="FTLX01000002">
    <property type="protein sequence ID" value="SIQ30599.1"/>
    <property type="molecule type" value="Genomic_DNA"/>
</dbReference>
<dbReference type="EMBL" id="MWSK01000002">
    <property type="protein sequence ID" value="OXS79111.1"/>
    <property type="molecule type" value="Genomic_DNA"/>
</dbReference>
<accession>A0A1N6RP78</accession>
<evidence type="ECO:0000313" key="1">
    <source>
        <dbReference type="EMBL" id="OXS79111.1"/>
    </source>
</evidence>
<keyword evidence="4" id="KW-1185">Reference proteome</keyword>
<protein>
    <submittedName>
        <fullName evidence="2">Uncharacterized protein</fullName>
    </submittedName>
</protein>
<dbReference type="Proteomes" id="UP000186385">
    <property type="component" value="Unassembled WGS sequence"/>
</dbReference>
<evidence type="ECO:0000313" key="2">
    <source>
        <dbReference type="EMBL" id="SIQ30599.1"/>
    </source>
</evidence>
<dbReference type="OrthoDB" id="9804725at2"/>
<evidence type="ECO:0000313" key="3">
    <source>
        <dbReference type="Proteomes" id="UP000186385"/>
    </source>
</evidence>
<dbReference type="AlphaFoldDB" id="A0A1N6RP78"/>
<gene>
    <name evidence="1" type="ORF">B1B05_04855</name>
    <name evidence="2" type="ORF">SAMN05443094_102182</name>
</gene>
<dbReference type="RefSeq" id="WP_045849369.1">
    <property type="nucleotide sequence ID" value="NZ_FTLX01000002.1"/>
</dbReference>
<name>A0A1N6RP78_9BACI</name>
<organism evidence="2 3">
    <name type="scientific">Domibacillus enclensis</name>
    <dbReference type="NCBI Taxonomy" id="1017273"/>
    <lineage>
        <taxon>Bacteria</taxon>
        <taxon>Bacillati</taxon>
        <taxon>Bacillota</taxon>
        <taxon>Bacilli</taxon>
        <taxon>Bacillales</taxon>
        <taxon>Bacillaceae</taxon>
        <taxon>Domibacillus</taxon>
    </lineage>
</organism>
<dbReference type="STRING" id="1017273.SAMN05443094_102182"/>
<sequence>MKILINYSDSNFIKQQKKNSKSGMSIGGFDKVVEYGPDKMSEEFKRKHGSFIESNPRGGGYWIWKPYIIWDALCNHAQDGDYVFYCDSGSLFLNTIDHVINEMERADKDLFVTEVPLLEYQWTKEECFQALDCYEEKYLYTNQIQATYILIKKNKKTLKFIWDYIELCNRYSLLNDVKNEKNNKFLISHRHDQSLLSLLCKLRGIEGFRDISQYGIRPFQYITKERDFCIKNYKNSNYPQITLSYRKEKWWKVSLKEKIKDTLGFGIRI</sequence>
<reference evidence="2 3" key="1">
    <citation type="submission" date="2017-01" db="EMBL/GenBank/DDBJ databases">
        <authorList>
            <person name="Mah S.A."/>
            <person name="Swanson W.J."/>
            <person name="Moy G.W."/>
            <person name="Vacquier V.D."/>
        </authorList>
    </citation>
    <scope>NUCLEOTIDE SEQUENCE [LARGE SCALE GENOMIC DNA]</scope>
    <source>
        <strain evidence="2 3">NIO-1016</strain>
    </source>
</reference>
<reference evidence="1" key="3">
    <citation type="submission" date="2017-03" db="EMBL/GenBank/DDBJ databases">
        <authorList>
            <person name="Dastager S.G."/>
            <person name="Neurgaonkar P.S."/>
            <person name="Dharne M.S."/>
        </authorList>
    </citation>
    <scope>NUCLEOTIDE SEQUENCE</scope>
    <source>
        <strain evidence="1">DSM 25145</strain>
    </source>
</reference>
<dbReference type="Proteomes" id="UP000215545">
    <property type="component" value="Unassembled WGS sequence"/>
</dbReference>